<name>A0AAP9M4X2_9FIRM</name>
<reference evidence="2" key="3">
    <citation type="submission" date="2020-02" db="EMBL/GenBank/DDBJ databases">
        <authorList>
            <person name="Littmann E."/>
            <person name="Sorbara M."/>
        </authorList>
    </citation>
    <scope>NUCLEOTIDE SEQUENCE</scope>
    <source>
        <strain evidence="2">MSK.2.26</strain>
    </source>
</reference>
<proteinExistence type="predicted"/>
<dbReference type="InterPro" id="IPR000994">
    <property type="entry name" value="Pept_M24"/>
</dbReference>
<dbReference type="PANTHER" id="PTHR46112">
    <property type="entry name" value="AMINOPEPTIDASE"/>
    <property type="match status" value="1"/>
</dbReference>
<dbReference type="Pfam" id="PF00557">
    <property type="entry name" value="Peptidase_M24"/>
    <property type="match status" value="1"/>
</dbReference>
<reference evidence="2 5" key="2">
    <citation type="journal article" date="2020" name="Cell Host Microbe">
        <title>Functional and Genomic Variation between Human-Derived Isolates of Lachnospiraceae Reveals Inter- and Intra-Species Diversity.</title>
        <authorList>
            <person name="Sorbara M.T."/>
            <person name="Littmann E.R."/>
            <person name="Fontana E."/>
            <person name="Moody T.U."/>
            <person name="Kohout C.E."/>
            <person name="Gjonbalaj M."/>
            <person name="Eaton V."/>
            <person name="Seok R."/>
            <person name="Leiner I.M."/>
            <person name="Pamer E.G."/>
        </authorList>
    </citation>
    <scope>NUCLEOTIDE SEQUENCE [LARGE SCALE GENOMIC DNA]</scope>
    <source>
        <strain evidence="2 5">MSK.2.26</strain>
    </source>
</reference>
<dbReference type="InterPro" id="IPR036005">
    <property type="entry name" value="Creatinase/aminopeptidase-like"/>
</dbReference>
<gene>
    <name evidence="3" type="ORF">FOC47_09960</name>
    <name evidence="2" type="ORF">G5B26_12485</name>
</gene>
<feature type="domain" description="Peptidase M24" evidence="1">
    <location>
        <begin position="9"/>
        <end position="68"/>
    </location>
</feature>
<organism evidence="3 4">
    <name type="scientific">Enterocloster clostridioformis</name>
    <dbReference type="NCBI Taxonomy" id="1531"/>
    <lineage>
        <taxon>Bacteria</taxon>
        <taxon>Bacillati</taxon>
        <taxon>Bacillota</taxon>
        <taxon>Clostridia</taxon>
        <taxon>Lachnospirales</taxon>
        <taxon>Lachnospiraceae</taxon>
        <taxon>Enterocloster</taxon>
    </lineage>
</organism>
<dbReference type="GeneID" id="57961485"/>
<reference evidence="3 4" key="1">
    <citation type="submission" date="2019-11" db="EMBL/GenBank/DDBJ databases">
        <title>FDA dAtabase for Regulatory Grade micrObial Sequences (FDA-ARGOS): Supporting development and validation of Infectious Disease Dx tests.</title>
        <authorList>
            <person name="Turner S."/>
            <person name="Byrd R."/>
            <person name="Tallon L."/>
            <person name="Sadzewicz L."/>
            <person name="Vavikolanu K."/>
            <person name="Mehta A."/>
            <person name="Aluvathingal J."/>
            <person name="Nadendla S."/>
            <person name="Myers T."/>
            <person name="Yan Y."/>
            <person name="Sichtig H."/>
        </authorList>
    </citation>
    <scope>NUCLEOTIDE SEQUENCE [LARGE SCALE GENOMIC DNA]</scope>
    <source>
        <strain evidence="3 4">FDAARGOS_739</strain>
    </source>
</reference>
<dbReference type="InterPro" id="IPR050659">
    <property type="entry name" value="Peptidase_M24B"/>
</dbReference>
<evidence type="ECO:0000259" key="1">
    <source>
        <dbReference type="Pfam" id="PF00557"/>
    </source>
</evidence>
<evidence type="ECO:0000313" key="5">
    <source>
        <dbReference type="Proteomes" id="UP000719916"/>
    </source>
</evidence>
<dbReference type="EMBL" id="JAAISW010000018">
    <property type="protein sequence ID" value="NSJ44378.1"/>
    <property type="molecule type" value="Genomic_DNA"/>
</dbReference>
<accession>A0AAP9M4X2</accession>
<dbReference type="Proteomes" id="UP000719916">
    <property type="component" value="Unassembled WGS sequence"/>
</dbReference>
<evidence type="ECO:0000313" key="2">
    <source>
        <dbReference type="EMBL" id="NSJ44378.1"/>
    </source>
</evidence>
<dbReference type="Gene3D" id="3.90.230.10">
    <property type="entry name" value="Creatinase/methionine aminopeptidase superfamily"/>
    <property type="match status" value="1"/>
</dbReference>
<evidence type="ECO:0000313" key="3">
    <source>
        <dbReference type="EMBL" id="QIX94035.1"/>
    </source>
</evidence>
<dbReference type="EMBL" id="CP050964">
    <property type="protein sequence ID" value="QIX94035.1"/>
    <property type="molecule type" value="Genomic_DNA"/>
</dbReference>
<sequence>MPPVLLPSYRRCHCGHSISLGPATAEEPYINASTNRLLEPGMVLAMEVPCYIRGVNGFNIEDMVLITEDGREVLTPKTPHYL</sequence>
<dbReference type="SUPFAM" id="SSF55920">
    <property type="entry name" value="Creatinase/aminopeptidase"/>
    <property type="match status" value="1"/>
</dbReference>
<dbReference type="RefSeq" id="WP_080567061.1">
    <property type="nucleotide sequence ID" value="NZ_CAUBGG010000053.1"/>
</dbReference>
<dbReference type="Proteomes" id="UP000501069">
    <property type="component" value="Chromosome"/>
</dbReference>
<evidence type="ECO:0000313" key="4">
    <source>
        <dbReference type="Proteomes" id="UP000501069"/>
    </source>
</evidence>
<dbReference type="AlphaFoldDB" id="A0AAP9M4X2"/>
<dbReference type="PANTHER" id="PTHR46112:SF2">
    <property type="entry name" value="XAA-PRO AMINOPEPTIDASE P-RELATED"/>
    <property type="match status" value="1"/>
</dbReference>
<protein>
    <submittedName>
        <fullName evidence="3">M24 family metallopeptidase</fullName>
    </submittedName>
</protein>